<dbReference type="InterPro" id="IPR025269">
    <property type="entry name" value="SAM-like_dom"/>
</dbReference>
<gene>
    <name evidence="4" type="ORF">SAMN05660909_05473</name>
</gene>
<dbReference type="STRING" id="408074.SAMN05660909_05473"/>
<organism evidence="4 5">
    <name type="scientific">Chitinophaga terrae</name>
    <name type="common">ex Kim and Jung 2007</name>
    <dbReference type="NCBI Taxonomy" id="408074"/>
    <lineage>
        <taxon>Bacteria</taxon>
        <taxon>Pseudomonadati</taxon>
        <taxon>Bacteroidota</taxon>
        <taxon>Chitinophagia</taxon>
        <taxon>Chitinophagales</taxon>
        <taxon>Chitinophagaceae</taxon>
        <taxon>Chitinophaga</taxon>
    </lineage>
</organism>
<evidence type="ECO:0000313" key="4">
    <source>
        <dbReference type="EMBL" id="SEB10398.1"/>
    </source>
</evidence>
<dbReference type="Pfam" id="PF17293">
    <property type="entry name" value="Arm-DNA-bind_5"/>
    <property type="match status" value="1"/>
</dbReference>
<protein>
    <recommendedName>
        <fullName evidence="6">Phage integrase SAM-like domain-containing protein</fullName>
    </recommendedName>
</protein>
<keyword evidence="1" id="KW-0238">DNA-binding</keyword>
<dbReference type="Proteomes" id="UP000199656">
    <property type="component" value="Unassembled WGS sequence"/>
</dbReference>
<sequence>MENRVDILFFAKLKKKNKKNLAPIYARLVVNHDRYEFSTGFSIDEKLWNGKAVKVSGDSQQAVLINNYINTKKLEVFKAYNELLLDQQLITLTSIKNKVFGIKEETSKTLLQLVDYHNTLFKSKIGTDTAITTYNKYKVTRRRLVDFLNYQYKKKDIYLNDLKLEFVASFDLYLKVVFKNSHNTVVKHCKNLKAIINLGIQYQWLEHNPFLRHKTPYKEGNKSILTKEELAILESKVFTIPRLQQVRDLFYISVLHRISIF</sequence>
<feature type="domain" description="Arm DNA-binding" evidence="3">
    <location>
        <begin position="12"/>
        <end position="96"/>
    </location>
</feature>
<dbReference type="InterPro" id="IPR010998">
    <property type="entry name" value="Integrase_recombinase_N"/>
</dbReference>
<dbReference type="InterPro" id="IPR011010">
    <property type="entry name" value="DNA_brk_join_enz"/>
</dbReference>
<accession>A0A1H4GNI9</accession>
<dbReference type="RefSeq" id="WP_089766070.1">
    <property type="nucleotide sequence ID" value="NZ_BKAT01000068.1"/>
</dbReference>
<dbReference type="InterPro" id="IPR035386">
    <property type="entry name" value="Arm-DNA-bind_5"/>
</dbReference>
<dbReference type="AlphaFoldDB" id="A0A1H4GNI9"/>
<dbReference type="OrthoDB" id="1098628at2"/>
<dbReference type="Gene3D" id="1.10.150.130">
    <property type="match status" value="1"/>
</dbReference>
<reference evidence="5" key="1">
    <citation type="submission" date="2016-10" db="EMBL/GenBank/DDBJ databases">
        <authorList>
            <person name="Varghese N."/>
            <person name="Submissions S."/>
        </authorList>
    </citation>
    <scope>NUCLEOTIDE SEQUENCE [LARGE SCALE GENOMIC DNA]</scope>
    <source>
        <strain evidence="5">DSM 23920</strain>
    </source>
</reference>
<proteinExistence type="predicted"/>
<dbReference type="EMBL" id="FNRL01000045">
    <property type="protein sequence ID" value="SEB10398.1"/>
    <property type="molecule type" value="Genomic_DNA"/>
</dbReference>
<evidence type="ECO:0000313" key="5">
    <source>
        <dbReference type="Proteomes" id="UP000199656"/>
    </source>
</evidence>
<feature type="domain" description="Phage integrase SAM-like" evidence="2">
    <location>
        <begin position="113"/>
        <end position="213"/>
    </location>
</feature>
<evidence type="ECO:0000259" key="3">
    <source>
        <dbReference type="Pfam" id="PF17293"/>
    </source>
</evidence>
<evidence type="ECO:0008006" key="6">
    <source>
        <dbReference type="Google" id="ProtNLM"/>
    </source>
</evidence>
<dbReference type="SUPFAM" id="SSF56349">
    <property type="entry name" value="DNA breaking-rejoining enzymes"/>
    <property type="match status" value="1"/>
</dbReference>
<keyword evidence="5" id="KW-1185">Reference proteome</keyword>
<evidence type="ECO:0000259" key="2">
    <source>
        <dbReference type="Pfam" id="PF13102"/>
    </source>
</evidence>
<dbReference type="Pfam" id="PF13102">
    <property type="entry name" value="Phage_int_SAM_5"/>
    <property type="match status" value="1"/>
</dbReference>
<name>A0A1H4GNI9_9BACT</name>
<dbReference type="GO" id="GO:0003677">
    <property type="term" value="F:DNA binding"/>
    <property type="evidence" value="ECO:0007669"/>
    <property type="project" value="UniProtKB-KW"/>
</dbReference>
<evidence type="ECO:0000256" key="1">
    <source>
        <dbReference type="ARBA" id="ARBA00023125"/>
    </source>
</evidence>